<dbReference type="PANTHER" id="PTHR43161:SF23">
    <property type="entry name" value="(R,R)-BUTANEDIOL DEHYDROGENASE-RELATED"/>
    <property type="match status" value="1"/>
</dbReference>
<comment type="similarity">
    <text evidence="2 6">Belongs to the zinc-containing alcohol dehydrogenase family.</text>
</comment>
<gene>
    <name evidence="8" type="ORF">G5B91_27660</name>
</gene>
<dbReference type="SMART" id="SM00829">
    <property type="entry name" value="PKS_ER"/>
    <property type="match status" value="1"/>
</dbReference>
<dbReference type="Proteomes" id="UP000501063">
    <property type="component" value="Chromosome"/>
</dbReference>
<dbReference type="Gene3D" id="3.90.180.10">
    <property type="entry name" value="Medium-chain alcohol dehydrogenases, catalytic domain"/>
    <property type="match status" value="1"/>
</dbReference>
<dbReference type="Pfam" id="PF08240">
    <property type="entry name" value="ADH_N"/>
    <property type="match status" value="1"/>
</dbReference>
<dbReference type="GO" id="GO:0005737">
    <property type="term" value="C:cytoplasm"/>
    <property type="evidence" value="ECO:0007669"/>
    <property type="project" value="TreeGrafter"/>
</dbReference>
<dbReference type="RefSeq" id="WP_164488283.1">
    <property type="nucleotide sequence ID" value="NZ_CAMIIC010000002.1"/>
</dbReference>
<keyword evidence="3 6" id="KW-0479">Metal-binding</keyword>
<dbReference type="InterPro" id="IPR002328">
    <property type="entry name" value="ADH_Zn_CS"/>
</dbReference>
<evidence type="ECO:0000256" key="4">
    <source>
        <dbReference type="ARBA" id="ARBA00022833"/>
    </source>
</evidence>
<dbReference type="InterPro" id="IPR013154">
    <property type="entry name" value="ADH-like_N"/>
</dbReference>
<dbReference type="GO" id="GO:0000721">
    <property type="term" value="F:(R,R)-butanediol dehydrogenase activity"/>
    <property type="evidence" value="ECO:0007669"/>
    <property type="project" value="TreeGrafter"/>
</dbReference>
<dbReference type="InterPro" id="IPR013149">
    <property type="entry name" value="ADH-like_C"/>
</dbReference>
<evidence type="ECO:0000259" key="7">
    <source>
        <dbReference type="SMART" id="SM00829"/>
    </source>
</evidence>
<reference evidence="8 9" key="1">
    <citation type="submission" date="2020-02" db="EMBL/GenBank/DDBJ databases">
        <title>Integrative conjugative elements (ICEs) and plasmids drive adaptation of Pseudomonas nitroreducens strain HBP1 to wastewater environment.</title>
        <authorList>
            <person name="Sentchilo V."/>
            <person name="Carraro N."/>
            <person name="Bertelli C."/>
            <person name="van der Meer J.R."/>
        </authorList>
    </citation>
    <scope>NUCLEOTIDE SEQUENCE [LARGE SCALE GENOMIC DNA]</scope>
    <source>
        <strain evidence="8 9">HBP1</strain>
    </source>
</reference>
<dbReference type="AlphaFoldDB" id="A0A6G6J3S1"/>
<evidence type="ECO:0000256" key="5">
    <source>
        <dbReference type="ARBA" id="ARBA00023002"/>
    </source>
</evidence>
<organism evidence="8 9">
    <name type="scientific">Pseudomonas nitroreducens</name>
    <dbReference type="NCBI Taxonomy" id="46680"/>
    <lineage>
        <taxon>Bacteria</taxon>
        <taxon>Pseudomonadati</taxon>
        <taxon>Pseudomonadota</taxon>
        <taxon>Gammaproteobacteria</taxon>
        <taxon>Pseudomonadales</taxon>
        <taxon>Pseudomonadaceae</taxon>
        <taxon>Pseudomonas</taxon>
    </lineage>
</organism>
<evidence type="ECO:0000256" key="6">
    <source>
        <dbReference type="RuleBase" id="RU361277"/>
    </source>
</evidence>
<dbReference type="PANTHER" id="PTHR43161">
    <property type="entry name" value="SORBITOL DEHYDROGENASE"/>
    <property type="match status" value="1"/>
</dbReference>
<evidence type="ECO:0000256" key="1">
    <source>
        <dbReference type="ARBA" id="ARBA00001947"/>
    </source>
</evidence>
<dbReference type="EMBL" id="CP049140">
    <property type="protein sequence ID" value="QIE89833.1"/>
    <property type="molecule type" value="Genomic_DNA"/>
</dbReference>
<dbReference type="InterPro" id="IPR011032">
    <property type="entry name" value="GroES-like_sf"/>
</dbReference>
<dbReference type="SUPFAM" id="SSF51735">
    <property type="entry name" value="NAD(P)-binding Rossmann-fold domains"/>
    <property type="match status" value="1"/>
</dbReference>
<name>A0A6G6J3S1_PSENT</name>
<dbReference type="Pfam" id="PF00107">
    <property type="entry name" value="ADH_zinc_N"/>
    <property type="match status" value="1"/>
</dbReference>
<feature type="domain" description="Enoyl reductase (ER)" evidence="7">
    <location>
        <begin position="8"/>
        <end position="336"/>
    </location>
</feature>
<proteinExistence type="inferred from homology"/>
<evidence type="ECO:0000313" key="9">
    <source>
        <dbReference type="Proteomes" id="UP000501063"/>
    </source>
</evidence>
<dbReference type="PROSITE" id="PS00059">
    <property type="entry name" value="ADH_ZINC"/>
    <property type="match status" value="1"/>
</dbReference>
<dbReference type="GO" id="GO:0008270">
    <property type="term" value="F:zinc ion binding"/>
    <property type="evidence" value="ECO:0007669"/>
    <property type="project" value="InterPro"/>
</dbReference>
<dbReference type="KEGG" id="pnt:G5B91_27660"/>
<evidence type="ECO:0000256" key="3">
    <source>
        <dbReference type="ARBA" id="ARBA00022723"/>
    </source>
</evidence>
<protein>
    <submittedName>
        <fullName evidence="8">Zinc-binding dehydrogenase</fullName>
    </submittedName>
</protein>
<sequence length="339" mass="36193">MKQVRLHGPQDLRIDEVPMPVAGPGEVVVKVAMFGICGSDLGFARTGYIGRQSPQPMPLGHELVGTIYQLGSGVTGLRTGQRVVVHPMQGSNRIGTGDPVHGGFAEYLLVRNAVLGESLFEIPESMSFERAVLTEPLAVGMHGLNLGGAQANDRVTVYGAGPIGLGVITALKHRGVQHIVAVDVIDSRLERARQLGAERVINPTQDDLPAALGEYFGKVRGSVTGQPLVDCSLYIDCAGQAALLKQTVAMARDKARIVVLATHKQPVELDMVQLMIKELSLLGSLSYPNEFPEVLHMLGDDTLSVAPLLSHTFAFEAFADAFAAAQQADDSAKVVVRFD</sequence>
<dbReference type="InterPro" id="IPR036291">
    <property type="entry name" value="NAD(P)-bd_dom_sf"/>
</dbReference>
<keyword evidence="5" id="KW-0560">Oxidoreductase</keyword>
<evidence type="ECO:0000313" key="8">
    <source>
        <dbReference type="EMBL" id="QIE89833.1"/>
    </source>
</evidence>
<dbReference type="InterPro" id="IPR020843">
    <property type="entry name" value="ER"/>
</dbReference>
<keyword evidence="4 6" id="KW-0862">Zinc</keyword>
<dbReference type="GO" id="GO:0034079">
    <property type="term" value="P:butanediol biosynthetic process"/>
    <property type="evidence" value="ECO:0007669"/>
    <property type="project" value="TreeGrafter"/>
</dbReference>
<comment type="cofactor">
    <cofactor evidence="1 6">
        <name>Zn(2+)</name>
        <dbReference type="ChEBI" id="CHEBI:29105"/>
    </cofactor>
</comment>
<dbReference type="SUPFAM" id="SSF50129">
    <property type="entry name" value="GroES-like"/>
    <property type="match status" value="1"/>
</dbReference>
<evidence type="ECO:0000256" key="2">
    <source>
        <dbReference type="ARBA" id="ARBA00008072"/>
    </source>
</evidence>
<dbReference type="Gene3D" id="3.40.50.720">
    <property type="entry name" value="NAD(P)-binding Rossmann-like Domain"/>
    <property type="match status" value="1"/>
</dbReference>
<accession>A0A6G6J3S1</accession>